<feature type="domain" description="SWIRM" evidence="7">
    <location>
        <begin position="493"/>
        <end position="592"/>
    </location>
</feature>
<feature type="region of interest" description="Disordered" evidence="5">
    <location>
        <begin position="851"/>
        <end position="883"/>
    </location>
</feature>
<dbReference type="InterPro" id="IPR049898">
    <property type="entry name" value="MARR_BRCT_CHROMO"/>
</dbReference>
<name>A0A7S0NHD7_MICPS</name>
<dbReference type="InterPro" id="IPR032450">
    <property type="entry name" value="SMARCC_N"/>
</dbReference>
<feature type="region of interest" description="Disordered" evidence="5">
    <location>
        <begin position="930"/>
        <end position="955"/>
    </location>
</feature>
<dbReference type="PANTHER" id="PTHR12802">
    <property type="entry name" value="SWI/SNF COMPLEX-RELATED"/>
    <property type="match status" value="1"/>
</dbReference>
<feature type="region of interest" description="Disordered" evidence="5">
    <location>
        <begin position="764"/>
        <end position="797"/>
    </location>
</feature>
<dbReference type="InterPro" id="IPR017884">
    <property type="entry name" value="SANT_dom"/>
</dbReference>
<evidence type="ECO:0000256" key="5">
    <source>
        <dbReference type="SAM" id="MobiDB-lite"/>
    </source>
</evidence>
<dbReference type="InterPro" id="IPR036388">
    <property type="entry name" value="WH-like_DNA-bd_sf"/>
</dbReference>
<keyword evidence="4" id="KW-0539">Nucleus</keyword>
<sequence length="1069" mass="114484">MVKFTLSAKRKVKLREKDFESEEYLGKLNAITGRLAGSFPGEPLGREDVARVVMELLQGQEETLGANSPSPRPMVKLSMRHWQDYTPGGSLFMIVRRCVRFKLKKGLRRFDWQSEHKRAEFVGMLGDCAEELREKGLLGHVKVYISGDVPVESRDAIKAAARSMGAVLAASASDAAVTHVLHADLDANGTEAKRVFPDKDQAIVRGVVEKEALVHYAGYPESHDAWCSLSTAREHAAKDRAHRWDAAPADDSMIRAASGEHLAIAGRSRPAKHVHYTWIVDSVKYNEWCEEGDYAWEDPAETAMRAATRARDAANAAMAATTAAAAQAQGGGAPRVGEKRKGGPDAADDDASQGTVATHGTGGTAGTAPAPPPEVERVAPPQFAERIGPSVVRRHLTAPHSSVAAAAANDGGARADPRPGRTYPAGDRGVPIPGVPIQENISRGQMAGAAGEVAKAAAAIDAAVADVKDATDVTDEGIDADANGSDDAAREPYKIPGHSHWFRWDATHELERRGVPEFFEGRSETKTPEAYSKIRATMMNQYRAAKKAGERLSFTKARRGLVGDVNSLQRVFDFLERWGLINWQPRIDAEKAAGLGANVPRVVAVDVARPEKPDPGTFSAANVALYRFPPAPLNGAATSVAEAEAAAEAAELAAEQTGARRGRPPTNPRPEQPAPAALRAPLSAYAVLYGNQGNVKRNCVGCDADITGKGTAYYHCARPPPRLAKTSIGGVDVCGRCFSAGKLPDGTTSGSFLRTVATGASSKKAKKARVMSVNEDGEEFEEEEEDDDDSDAEMEQDDWTDQETLLLLEALETHGESWSEVASHVGTKSAEECIRRFIRLPIEERFLDELDPNVGGEDAADVRGGGDVGSTEEWRMGRPDVDVRGPNDLTVPFAGAPNPVMSNVAFLATCVTPRVAAAAAKAALHALDEENKETEKGGDAMDVDGAGGGGEGERTAADVSATDAGAREAAATGLAAAAVRAKLLADAEEREVQRLIISIAEAQMKKIEAKMRSFEDLEIGLTREREAIEEMKARLFAERADLRIQKLEHEESVARAKEAQERREATTAN</sequence>
<gene>
    <name evidence="10" type="ORF">MCOM1403_LOCUS894</name>
</gene>
<dbReference type="Pfam" id="PF16495">
    <property type="entry name" value="SWIRM-assoc_1"/>
    <property type="match status" value="1"/>
</dbReference>
<evidence type="ECO:0000256" key="4">
    <source>
        <dbReference type="ARBA" id="ARBA00023242"/>
    </source>
</evidence>
<dbReference type="PROSITE" id="PS50090">
    <property type="entry name" value="MYB_LIKE"/>
    <property type="match status" value="1"/>
</dbReference>
<evidence type="ECO:0000313" key="10">
    <source>
        <dbReference type="EMBL" id="CAD8513469.1"/>
    </source>
</evidence>
<dbReference type="SMART" id="SM00717">
    <property type="entry name" value="SANT"/>
    <property type="match status" value="1"/>
</dbReference>
<dbReference type="EMBL" id="HBEQ01001136">
    <property type="protein sequence ID" value="CAD8513469.1"/>
    <property type="molecule type" value="Transcribed_RNA"/>
</dbReference>
<dbReference type="PANTHER" id="PTHR12802:SF41">
    <property type="entry name" value="BRAHMA ASSOCIATED PROTEIN 155 KDA"/>
    <property type="match status" value="1"/>
</dbReference>
<feature type="compositionally biased region" description="Basic and acidic residues" evidence="5">
    <location>
        <begin position="930"/>
        <end position="939"/>
    </location>
</feature>
<dbReference type="Pfam" id="PF16496">
    <property type="entry name" value="SWIRM-assoc_2"/>
    <property type="match status" value="1"/>
</dbReference>
<evidence type="ECO:0000259" key="7">
    <source>
        <dbReference type="PROSITE" id="PS50934"/>
    </source>
</evidence>
<dbReference type="Pfam" id="PF04433">
    <property type="entry name" value="SWIRM"/>
    <property type="match status" value="1"/>
</dbReference>
<evidence type="ECO:0000259" key="6">
    <source>
        <dbReference type="PROSITE" id="PS50090"/>
    </source>
</evidence>
<dbReference type="SUPFAM" id="SSF46689">
    <property type="entry name" value="Homeodomain-like"/>
    <property type="match status" value="2"/>
</dbReference>
<evidence type="ECO:0000256" key="1">
    <source>
        <dbReference type="ARBA" id="ARBA00023015"/>
    </source>
</evidence>
<accession>A0A7S0NHD7</accession>
<feature type="compositionally biased region" description="Low complexity" evidence="5">
    <location>
        <begin position="402"/>
        <end position="412"/>
    </location>
</feature>
<dbReference type="FunFam" id="1.10.10.10:FF:000020">
    <property type="entry name" value="SWI/SNF complex subunit SMARCC2 isoform c"/>
    <property type="match status" value="1"/>
</dbReference>
<feature type="region of interest" description="Disordered" evidence="5">
    <location>
        <begin position="402"/>
        <end position="432"/>
    </location>
</feature>
<dbReference type="Pfam" id="PF00249">
    <property type="entry name" value="Myb_DNA-binding"/>
    <property type="match status" value="1"/>
</dbReference>
<dbReference type="Gene3D" id="3.40.50.10190">
    <property type="entry name" value="BRCT domain"/>
    <property type="match status" value="1"/>
</dbReference>
<feature type="region of interest" description="Disordered" evidence="5">
    <location>
        <begin position="325"/>
        <end position="376"/>
    </location>
</feature>
<feature type="compositionally biased region" description="Basic and acidic residues" evidence="5">
    <location>
        <begin position="872"/>
        <end position="883"/>
    </location>
</feature>
<keyword evidence="3" id="KW-0804">Transcription</keyword>
<feature type="region of interest" description="Disordered" evidence="5">
    <location>
        <begin position="647"/>
        <end position="675"/>
    </location>
</feature>
<evidence type="ECO:0008006" key="11">
    <source>
        <dbReference type="Google" id="ProtNLM"/>
    </source>
</evidence>
<dbReference type="InterPro" id="IPR009057">
    <property type="entry name" value="Homeodomain-like_sf"/>
</dbReference>
<dbReference type="InterPro" id="IPR001005">
    <property type="entry name" value="SANT/Myb"/>
</dbReference>
<dbReference type="SUPFAM" id="SSF52113">
    <property type="entry name" value="BRCT domain"/>
    <property type="match status" value="1"/>
</dbReference>
<keyword evidence="2" id="KW-0238">DNA-binding</keyword>
<feature type="domain" description="Chromo" evidence="9">
    <location>
        <begin position="4"/>
        <end position="314"/>
    </location>
</feature>
<keyword evidence="1" id="KW-0805">Transcription regulation</keyword>
<organism evidence="10">
    <name type="scientific">Micromonas pusilla</name>
    <name type="common">Picoplanktonic green alga</name>
    <name type="synonym">Chromulina pusilla</name>
    <dbReference type="NCBI Taxonomy" id="38833"/>
    <lineage>
        <taxon>Eukaryota</taxon>
        <taxon>Viridiplantae</taxon>
        <taxon>Chlorophyta</taxon>
        <taxon>Mamiellophyceae</taxon>
        <taxon>Mamiellales</taxon>
        <taxon>Mamiellaceae</taxon>
        <taxon>Micromonas</taxon>
    </lineage>
</organism>
<dbReference type="Gene3D" id="1.10.10.60">
    <property type="entry name" value="Homeodomain-like"/>
    <property type="match status" value="1"/>
</dbReference>
<evidence type="ECO:0000256" key="3">
    <source>
        <dbReference type="ARBA" id="ARBA00023163"/>
    </source>
</evidence>
<dbReference type="InterPro" id="IPR036420">
    <property type="entry name" value="BRCT_dom_sf"/>
</dbReference>
<feature type="region of interest" description="Disordered" evidence="5">
    <location>
        <begin position="1049"/>
        <end position="1069"/>
    </location>
</feature>
<dbReference type="CDD" id="cd00167">
    <property type="entry name" value="SANT"/>
    <property type="match status" value="1"/>
</dbReference>
<proteinExistence type="predicted"/>
<dbReference type="PROSITE" id="PS51293">
    <property type="entry name" value="SANT"/>
    <property type="match status" value="1"/>
</dbReference>
<protein>
    <recommendedName>
        <fullName evidence="11">SWI/SNF and RSC chromatin remodeling complex protein</fullName>
    </recommendedName>
</protein>
<feature type="compositionally biased region" description="Acidic residues" evidence="5">
    <location>
        <begin position="775"/>
        <end position="797"/>
    </location>
</feature>
<evidence type="ECO:0000259" key="8">
    <source>
        <dbReference type="PROSITE" id="PS51293"/>
    </source>
</evidence>
<dbReference type="InterPro" id="IPR032451">
    <property type="entry name" value="SMARCC_C"/>
</dbReference>
<feature type="domain" description="SANT" evidence="8">
    <location>
        <begin position="794"/>
        <end position="845"/>
    </location>
</feature>
<evidence type="ECO:0000256" key="2">
    <source>
        <dbReference type="ARBA" id="ARBA00023125"/>
    </source>
</evidence>
<dbReference type="PROSITE" id="PS50934">
    <property type="entry name" value="SWIRM"/>
    <property type="match status" value="1"/>
</dbReference>
<dbReference type="PROSITE" id="PS52032">
    <property type="entry name" value="MARR_BRCT_CHROMO"/>
    <property type="match status" value="1"/>
</dbReference>
<dbReference type="GO" id="GO:0005634">
    <property type="term" value="C:nucleus"/>
    <property type="evidence" value="ECO:0007669"/>
    <property type="project" value="UniProtKB-ARBA"/>
</dbReference>
<dbReference type="Gene3D" id="1.10.10.10">
    <property type="entry name" value="Winged helix-like DNA-binding domain superfamily/Winged helix DNA-binding domain"/>
    <property type="match status" value="1"/>
</dbReference>
<feature type="domain" description="Myb-like" evidence="6">
    <location>
        <begin position="791"/>
        <end position="841"/>
    </location>
</feature>
<reference evidence="10" key="1">
    <citation type="submission" date="2021-01" db="EMBL/GenBank/DDBJ databases">
        <authorList>
            <person name="Corre E."/>
            <person name="Pelletier E."/>
            <person name="Niang G."/>
            <person name="Scheremetjew M."/>
            <person name="Finn R."/>
            <person name="Kale V."/>
            <person name="Holt S."/>
            <person name="Cochrane G."/>
            <person name="Meng A."/>
            <person name="Brown T."/>
            <person name="Cohen L."/>
        </authorList>
    </citation>
    <scope>NUCLEOTIDE SEQUENCE</scope>
    <source>
        <strain evidence="10">CCMP1723</strain>
    </source>
</reference>
<dbReference type="InterPro" id="IPR007526">
    <property type="entry name" value="SWIRM"/>
</dbReference>
<evidence type="ECO:0000259" key="9">
    <source>
        <dbReference type="PROSITE" id="PS52032"/>
    </source>
</evidence>
<dbReference type="AlphaFoldDB" id="A0A7S0NHD7"/>
<dbReference type="GO" id="GO:0003677">
    <property type="term" value="F:DNA binding"/>
    <property type="evidence" value="ECO:0007669"/>
    <property type="project" value="UniProtKB-KW"/>
</dbReference>
<dbReference type="FunFam" id="1.10.10.60:FF:000014">
    <property type="entry name" value="SWI/SNF complex subunit SMARCC2 isoform C"/>
    <property type="match status" value="1"/>
</dbReference>